<gene>
    <name evidence="13" type="ordered locus">Amet_3745</name>
</gene>
<dbReference type="AlphaFoldDB" id="A6TUJ6"/>
<comment type="catalytic activity">
    <reaction evidence="2 11">
        <text>glutathione + H2O = L-cysteinylglycine + L-glutamate</text>
        <dbReference type="Rhea" id="RHEA:28807"/>
        <dbReference type="ChEBI" id="CHEBI:15377"/>
        <dbReference type="ChEBI" id="CHEBI:29985"/>
        <dbReference type="ChEBI" id="CHEBI:57925"/>
        <dbReference type="ChEBI" id="CHEBI:61694"/>
        <dbReference type="EC" id="3.4.19.13"/>
    </reaction>
</comment>
<feature type="active site" description="Nucleophile" evidence="9">
    <location>
        <position position="349"/>
    </location>
</feature>
<comment type="pathway">
    <text evidence="11">Sulfur metabolism; glutathione metabolism.</text>
</comment>
<dbReference type="PRINTS" id="PR01210">
    <property type="entry name" value="GGTRANSPTASE"/>
</dbReference>
<dbReference type="GO" id="GO:0006750">
    <property type="term" value="P:glutathione biosynthetic process"/>
    <property type="evidence" value="ECO:0007669"/>
    <property type="project" value="UniProtKB-KW"/>
</dbReference>
<dbReference type="EC" id="2.3.2.2" evidence="11"/>
<feature type="region of interest" description="Disordered" evidence="12">
    <location>
        <begin position="1"/>
        <end position="20"/>
    </location>
</feature>
<evidence type="ECO:0000256" key="11">
    <source>
        <dbReference type="RuleBase" id="RU368036"/>
    </source>
</evidence>
<dbReference type="EMBL" id="CP000724">
    <property type="protein sequence ID" value="ABR49864.1"/>
    <property type="molecule type" value="Genomic_DNA"/>
</dbReference>
<evidence type="ECO:0000256" key="8">
    <source>
        <dbReference type="ARBA" id="ARBA00047417"/>
    </source>
</evidence>
<dbReference type="Proteomes" id="UP000001572">
    <property type="component" value="Chromosome"/>
</dbReference>
<dbReference type="eggNOG" id="COG0405">
    <property type="taxonomic scope" value="Bacteria"/>
</dbReference>
<evidence type="ECO:0000313" key="13">
    <source>
        <dbReference type="EMBL" id="ABR49864.1"/>
    </source>
</evidence>
<keyword evidence="6 11" id="KW-0865">Zymogen</keyword>
<dbReference type="STRING" id="293826.Amet_3745"/>
<feature type="binding site" evidence="10">
    <location>
        <position position="433"/>
    </location>
    <ligand>
        <name>L-glutamate</name>
        <dbReference type="ChEBI" id="CHEBI:29985"/>
    </ligand>
</feature>
<dbReference type="InterPro" id="IPR000101">
    <property type="entry name" value="GGT_peptidase"/>
</dbReference>
<evidence type="ECO:0000256" key="5">
    <source>
        <dbReference type="ARBA" id="ARBA00022801"/>
    </source>
</evidence>
<keyword evidence="14" id="KW-1185">Reference proteome</keyword>
<dbReference type="Gene3D" id="1.10.246.230">
    <property type="match status" value="1"/>
</dbReference>
<dbReference type="KEGG" id="amt:Amet_3745"/>
<evidence type="ECO:0000256" key="3">
    <source>
        <dbReference type="ARBA" id="ARBA00009381"/>
    </source>
</evidence>
<dbReference type="RefSeq" id="WP_012064824.1">
    <property type="nucleotide sequence ID" value="NC_009633.1"/>
</dbReference>
<dbReference type="MEROPS" id="T03.001"/>
<accession>A6TUJ6</accession>
<dbReference type="Gene3D" id="3.60.20.40">
    <property type="match status" value="1"/>
</dbReference>
<dbReference type="Pfam" id="PF01019">
    <property type="entry name" value="G_glu_transpept"/>
    <property type="match status" value="1"/>
</dbReference>
<dbReference type="HOGENOM" id="CLU_014813_0_3_9"/>
<dbReference type="GO" id="GO:0006751">
    <property type="term" value="P:glutathione catabolic process"/>
    <property type="evidence" value="ECO:0007669"/>
    <property type="project" value="UniProtKB-UniRule"/>
</dbReference>
<dbReference type="UniPathway" id="UPA00204"/>
<evidence type="ECO:0000256" key="12">
    <source>
        <dbReference type="SAM" id="MobiDB-lite"/>
    </source>
</evidence>
<dbReference type="OrthoDB" id="9781342at2"/>
<dbReference type="GO" id="GO:0036374">
    <property type="term" value="F:glutathione hydrolase activity"/>
    <property type="evidence" value="ECO:0007669"/>
    <property type="project" value="UniProtKB-UniRule"/>
</dbReference>
<keyword evidence="7 11" id="KW-0012">Acyltransferase</keyword>
<dbReference type="NCBIfam" id="TIGR00066">
    <property type="entry name" value="g_glut_trans"/>
    <property type="match status" value="1"/>
</dbReference>
<keyword evidence="11" id="KW-0317">Glutathione biosynthesis</keyword>
<dbReference type="InterPro" id="IPR043137">
    <property type="entry name" value="GGT_ssub_C"/>
</dbReference>
<evidence type="ECO:0000256" key="7">
    <source>
        <dbReference type="ARBA" id="ARBA00023315"/>
    </source>
</evidence>
<dbReference type="InterPro" id="IPR029055">
    <property type="entry name" value="Ntn_hydrolases_N"/>
</dbReference>
<protein>
    <recommendedName>
        <fullName evidence="11">Glutathione hydrolase proenzyme</fullName>
        <ecNumber evidence="11">2.3.2.2</ecNumber>
        <ecNumber evidence="11">3.4.19.13</ecNumber>
    </recommendedName>
    <component>
        <recommendedName>
            <fullName evidence="11">Glutathione hydrolase large chain</fullName>
        </recommendedName>
    </component>
    <component>
        <recommendedName>
            <fullName evidence="11">Glutathione hydrolase small chain</fullName>
        </recommendedName>
    </component>
</protein>
<reference evidence="14" key="1">
    <citation type="journal article" date="2016" name="Genome Announc.">
        <title>Complete genome sequence of Alkaliphilus metalliredigens strain QYMF, an alkaliphilic and metal-reducing bacterium isolated from borax-contaminated leachate ponds.</title>
        <authorList>
            <person name="Hwang C."/>
            <person name="Copeland A."/>
            <person name="Lucas S."/>
            <person name="Lapidus A."/>
            <person name="Barry K."/>
            <person name="Detter J.C."/>
            <person name="Glavina Del Rio T."/>
            <person name="Hammon N."/>
            <person name="Israni S."/>
            <person name="Dalin E."/>
            <person name="Tice H."/>
            <person name="Pitluck S."/>
            <person name="Chertkov O."/>
            <person name="Brettin T."/>
            <person name="Bruce D."/>
            <person name="Han C."/>
            <person name="Schmutz J."/>
            <person name="Larimer F."/>
            <person name="Land M.L."/>
            <person name="Hauser L."/>
            <person name="Kyrpides N."/>
            <person name="Mikhailova N."/>
            <person name="Ye Q."/>
            <person name="Zhou J."/>
            <person name="Richardson P."/>
            <person name="Fields M.W."/>
        </authorList>
    </citation>
    <scope>NUCLEOTIDE SEQUENCE [LARGE SCALE GENOMIC DNA]</scope>
    <source>
        <strain evidence="14">QYMF</strain>
    </source>
</reference>
<keyword evidence="4 11" id="KW-0808">Transferase</keyword>
<evidence type="ECO:0000256" key="10">
    <source>
        <dbReference type="PIRSR" id="PIRSR600101-2"/>
    </source>
</evidence>
<evidence type="ECO:0000256" key="9">
    <source>
        <dbReference type="PIRSR" id="PIRSR600101-1"/>
    </source>
</evidence>
<evidence type="ECO:0000256" key="2">
    <source>
        <dbReference type="ARBA" id="ARBA00001089"/>
    </source>
</evidence>
<comment type="subunit">
    <text evidence="11">This enzyme consists of two polypeptide chains, which are synthesized in precursor form from a single polypeptide.</text>
</comment>
<dbReference type="PANTHER" id="PTHR43199:SF1">
    <property type="entry name" value="GLUTATHIONE HYDROLASE PROENZYME"/>
    <property type="match status" value="1"/>
</dbReference>
<evidence type="ECO:0000256" key="6">
    <source>
        <dbReference type="ARBA" id="ARBA00023145"/>
    </source>
</evidence>
<evidence type="ECO:0000313" key="14">
    <source>
        <dbReference type="Proteomes" id="UP000001572"/>
    </source>
</evidence>
<evidence type="ECO:0000256" key="1">
    <source>
        <dbReference type="ARBA" id="ARBA00001049"/>
    </source>
</evidence>
<dbReference type="InterPro" id="IPR051792">
    <property type="entry name" value="GGT_bact"/>
</dbReference>
<dbReference type="EC" id="3.4.19.13" evidence="11"/>
<comment type="catalytic activity">
    <reaction evidence="8 11">
        <text>an N-terminal (5-L-glutamyl)-[peptide] + an alpha-amino acid = 5-L-glutamyl amino acid + an N-terminal L-alpha-aminoacyl-[peptide]</text>
        <dbReference type="Rhea" id="RHEA:23904"/>
        <dbReference type="Rhea" id="RHEA-COMP:9780"/>
        <dbReference type="Rhea" id="RHEA-COMP:9795"/>
        <dbReference type="ChEBI" id="CHEBI:77644"/>
        <dbReference type="ChEBI" id="CHEBI:78597"/>
        <dbReference type="ChEBI" id="CHEBI:78599"/>
        <dbReference type="ChEBI" id="CHEBI:78608"/>
        <dbReference type="EC" id="2.3.2.2"/>
    </reaction>
</comment>
<name>A6TUJ6_ALKMQ</name>
<dbReference type="GO" id="GO:0103068">
    <property type="term" value="F:leukotriene C4 gamma-glutamyl transferase activity"/>
    <property type="evidence" value="ECO:0007669"/>
    <property type="project" value="UniProtKB-EC"/>
</dbReference>
<dbReference type="PANTHER" id="PTHR43199">
    <property type="entry name" value="GLUTATHIONE HYDROLASE"/>
    <property type="match status" value="1"/>
</dbReference>
<feature type="binding site" evidence="10">
    <location>
        <begin position="411"/>
        <end position="412"/>
    </location>
    <ligand>
        <name>L-glutamate</name>
        <dbReference type="ChEBI" id="CHEBI:29985"/>
    </ligand>
</feature>
<comment type="PTM">
    <text evidence="11">Cleaved by autocatalysis into a large and a small subunit.</text>
</comment>
<evidence type="ECO:0000256" key="4">
    <source>
        <dbReference type="ARBA" id="ARBA00022679"/>
    </source>
</evidence>
<comment type="catalytic activity">
    <reaction evidence="1 11">
        <text>an S-substituted glutathione + H2O = an S-substituted L-cysteinylglycine + L-glutamate</text>
        <dbReference type="Rhea" id="RHEA:59468"/>
        <dbReference type="ChEBI" id="CHEBI:15377"/>
        <dbReference type="ChEBI" id="CHEBI:29985"/>
        <dbReference type="ChEBI" id="CHEBI:90779"/>
        <dbReference type="ChEBI" id="CHEBI:143103"/>
        <dbReference type="EC" id="3.4.19.13"/>
    </reaction>
</comment>
<sequence length="545" mass="59598">MKSSERKISSSESPLGMVSTASKQATEAGVKILKKGGNAIDAAVASAFCIGVTEPQASGLGGQSMVLVYLEEGKRVFALDGSSRAPFGIQPHKTPKTAIKTGLKSTTVPSTPATLGYMHEKYGKLSLATVMEPAILAAEEGFVVSQLQYELMSKHAELLRQDPLILKNYFKDHEPIEVGGIIRQPELAKCLIRMAEAGWHDFYIGSIGNKIVQDMEKRDGLISFTDLSQIPQPVEREVLTSSYRDYEIHTFPPPGAGRVLVQLLNILENFPPDMLNTADPAGATIFALAFRMALTDRQRMPMHPDYYLQTVNKMMTDKTYAQELSDRIHQIGKFSFPELFKPPITSGETTHLSVSDNEGNSVGITQSIELVFGSKTMADGLGFFYNNYMSAFDYKNMAHPFYLLPGGKPWSSVAPTLLFHQGKPKYLLGSPGSERISTTLAQVISRLVDGGMDLPSAIAAPRFHSSHAGVLQIEKSRFDPKVLETLEQTGFSIKNRGAYSFYLGCVQGISIPQGQGELFCGVADPRRDGTAKGPKYLSNNRGRLV</sequence>
<organism evidence="13 14">
    <name type="scientific">Alkaliphilus metalliredigens (strain QYMF)</name>
    <dbReference type="NCBI Taxonomy" id="293826"/>
    <lineage>
        <taxon>Bacteria</taxon>
        <taxon>Bacillati</taxon>
        <taxon>Bacillota</taxon>
        <taxon>Clostridia</taxon>
        <taxon>Peptostreptococcales</taxon>
        <taxon>Natronincolaceae</taxon>
        <taxon>Alkaliphilus</taxon>
    </lineage>
</organism>
<dbReference type="SUPFAM" id="SSF56235">
    <property type="entry name" value="N-terminal nucleophile aminohydrolases (Ntn hydrolases)"/>
    <property type="match status" value="1"/>
</dbReference>
<proteinExistence type="inferred from homology"/>
<keyword evidence="5 11" id="KW-0378">Hydrolase</keyword>
<comment type="similarity">
    <text evidence="3 11">Belongs to the gamma-glutamyltransferase family.</text>
</comment>